<feature type="domain" description="Aminoacyl-tRNA synthetase class II (G/ P/ S/T)" evidence="5">
    <location>
        <begin position="293"/>
        <end position="456"/>
    </location>
</feature>
<evidence type="ECO:0000256" key="1">
    <source>
        <dbReference type="ARBA" id="ARBA00010728"/>
    </source>
</evidence>
<dbReference type="GO" id="GO:0005524">
    <property type="term" value="F:ATP binding"/>
    <property type="evidence" value="ECO:0007669"/>
    <property type="project" value="UniProtKB-KW"/>
</dbReference>
<feature type="binding site" evidence="3">
    <location>
        <begin position="405"/>
        <end position="408"/>
    </location>
    <ligand>
        <name>ATP</name>
        <dbReference type="ChEBI" id="CHEBI:30616"/>
    </ligand>
</feature>
<organism evidence="6 7">
    <name type="scientific">Megalurothrips usitatus</name>
    <name type="common">bean blossom thrips</name>
    <dbReference type="NCBI Taxonomy" id="439358"/>
    <lineage>
        <taxon>Eukaryota</taxon>
        <taxon>Metazoa</taxon>
        <taxon>Ecdysozoa</taxon>
        <taxon>Arthropoda</taxon>
        <taxon>Hexapoda</taxon>
        <taxon>Insecta</taxon>
        <taxon>Pterygota</taxon>
        <taxon>Neoptera</taxon>
        <taxon>Paraneoptera</taxon>
        <taxon>Thysanoptera</taxon>
        <taxon>Terebrantia</taxon>
        <taxon>Thripoidea</taxon>
        <taxon>Thripidae</taxon>
        <taxon>Megalurothrips</taxon>
    </lineage>
</organism>
<feature type="binding site" evidence="2">
    <location>
        <position position="340"/>
    </location>
    <ligand>
        <name>L-serine</name>
        <dbReference type="ChEBI" id="CHEBI:33384"/>
    </ligand>
</feature>
<gene>
    <name evidence="6" type="ORF">ONE63_006649</name>
</gene>
<dbReference type="InterPro" id="IPR045864">
    <property type="entry name" value="aa-tRNA-synth_II/BPL/LPL"/>
</dbReference>
<proteinExistence type="inferred from homology"/>
<keyword evidence="3" id="KW-0547">Nucleotide-binding</keyword>
<dbReference type="AlphaFoldDB" id="A0AAV7Y0X6"/>
<dbReference type="GO" id="GO:0006434">
    <property type="term" value="P:seryl-tRNA aminoacylation"/>
    <property type="evidence" value="ECO:0007669"/>
    <property type="project" value="InterPro"/>
</dbReference>
<dbReference type="EMBL" id="JAPTSV010000003">
    <property type="protein sequence ID" value="KAJ1529920.1"/>
    <property type="molecule type" value="Genomic_DNA"/>
</dbReference>
<name>A0AAV7Y0X6_9NEOP</name>
<dbReference type="PIRSF" id="PIRSF001529">
    <property type="entry name" value="Ser-tRNA-synth_IIa"/>
    <property type="match status" value="1"/>
</dbReference>
<evidence type="ECO:0000256" key="3">
    <source>
        <dbReference type="PIRSR" id="PIRSR001529-2"/>
    </source>
</evidence>
<keyword evidence="3" id="KW-0067">ATP-binding</keyword>
<protein>
    <recommendedName>
        <fullName evidence="5">Aminoacyl-tRNA synthetase class II (G/ P/ S/T) domain-containing protein</fullName>
    </recommendedName>
</protein>
<evidence type="ECO:0000256" key="2">
    <source>
        <dbReference type="PIRSR" id="PIRSR001529-1"/>
    </source>
</evidence>
<dbReference type="Proteomes" id="UP001075354">
    <property type="component" value="Chromosome 3"/>
</dbReference>
<evidence type="ECO:0000313" key="7">
    <source>
        <dbReference type="Proteomes" id="UP001075354"/>
    </source>
</evidence>
<evidence type="ECO:0000313" key="6">
    <source>
        <dbReference type="EMBL" id="KAJ1529920.1"/>
    </source>
</evidence>
<dbReference type="InterPro" id="IPR010978">
    <property type="entry name" value="tRNA-bd_arm"/>
</dbReference>
<dbReference type="SUPFAM" id="SSF55681">
    <property type="entry name" value="Class II aaRS and biotin synthetases"/>
    <property type="match status" value="1"/>
</dbReference>
<comment type="similarity">
    <text evidence="1">Belongs to the class-II aminoacyl-tRNA synthetase family. Type-1 seryl-tRNA synthetase subfamily.</text>
</comment>
<dbReference type="InterPro" id="IPR002314">
    <property type="entry name" value="aa-tRNA-synt_IIb"/>
</dbReference>
<dbReference type="Pfam" id="PF00587">
    <property type="entry name" value="tRNA-synt_2b"/>
    <property type="match status" value="1"/>
</dbReference>
<dbReference type="PANTHER" id="PTHR11778">
    <property type="entry name" value="SERYL-TRNA SYNTHETASE"/>
    <property type="match status" value="1"/>
</dbReference>
<dbReference type="Gene3D" id="3.30.930.10">
    <property type="entry name" value="Bira Bifunctional Protein, Domain 2"/>
    <property type="match status" value="1"/>
</dbReference>
<evidence type="ECO:0000256" key="4">
    <source>
        <dbReference type="SAM" id="Coils"/>
    </source>
</evidence>
<sequence length="473" mass="53426">MKCLTRAYHQIKMFSQATKLLPVSRCVQYSAVERCRKGCTSSLYITGDKTSESCAVLTPYVELDARFKNVDKLMKNLSSRGINIDVKQLQASWDKFQTLRNYKLELEKVRLSTNAKIKSALAQSSRNLDELKLEGMQIKDKIRIASKELWDVEKIAVIGGLSLPNDINPETPDGGSEKIVHMFKQQPVTDNNVPSHVEIASRLGLLEYYDSSYYFLKDDAAHFEMGISYLFMDRFREIGFVAMSNSDFGRSVVVEGVGLDPHDATSVFTLEKESDLKDAISRLHLVGGASLVSFAAYHTKTITNTKNLPLRYVTMGRHYNPDDNKGLHGLFSTWQSSAVESFVVTSDKDRAMEEFNSCLKETISLYESLGFHFRVEYLPPKSLRRWESLRASFQMFSRNMNQYVEVGSLSLCDDYISRRLLMCCETPNKVGQPLEFTHVVSGTLVSVPRILGCVLEYDSDCFKLPANVIAAAM</sequence>
<dbReference type="GO" id="GO:0004828">
    <property type="term" value="F:serine-tRNA ligase activity"/>
    <property type="evidence" value="ECO:0007669"/>
    <property type="project" value="InterPro"/>
</dbReference>
<keyword evidence="7" id="KW-1185">Reference proteome</keyword>
<accession>A0AAV7Y0X6</accession>
<reference evidence="6" key="1">
    <citation type="submission" date="2022-12" db="EMBL/GenBank/DDBJ databases">
        <title>Chromosome-level genome assembly of the bean flower thrips Megalurothrips usitatus.</title>
        <authorList>
            <person name="Ma L."/>
            <person name="Liu Q."/>
            <person name="Li H."/>
            <person name="Cai W."/>
        </authorList>
    </citation>
    <scope>NUCLEOTIDE SEQUENCE</scope>
    <source>
        <strain evidence="6">Cailab_2022a</strain>
    </source>
</reference>
<dbReference type="SUPFAM" id="SSF46589">
    <property type="entry name" value="tRNA-binding arm"/>
    <property type="match status" value="1"/>
</dbReference>
<feature type="coiled-coil region" evidence="4">
    <location>
        <begin position="114"/>
        <end position="148"/>
    </location>
</feature>
<keyword evidence="4" id="KW-0175">Coiled coil</keyword>
<feature type="site" description="Important for serine binding" evidence="2">
    <location>
        <position position="443"/>
    </location>
</feature>
<dbReference type="InterPro" id="IPR002317">
    <property type="entry name" value="Ser-tRNA-ligase_type_1"/>
</dbReference>
<comment type="caution">
    <text evidence="6">The sequence shown here is derived from an EMBL/GenBank/DDBJ whole genome shotgun (WGS) entry which is preliminary data.</text>
</comment>
<evidence type="ECO:0000259" key="5">
    <source>
        <dbReference type="Pfam" id="PF00587"/>
    </source>
</evidence>